<dbReference type="RefSeq" id="WP_025577688.1">
    <property type="nucleotide sequence ID" value="NZ_JBBNIV010000002.1"/>
</dbReference>
<dbReference type="InterPro" id="IPR047801">
    <property type="entry name" value="Peptidase_C45"/>
</dbReference>
<dbReference type="AlphaFoldDB" id="A0A396FNT3"/>
<keyword evidence="3" id="KW-0808">Transferase</keyword>
<comment type="caution">
    <text evidence="3">The sequence shown here is derived from an EMBL/GenBank/DDBJ whole genome shotgun (WGS) entry which is preliminary data.</text>
</comment>
<evidence type="ECO:0000313" key="4">
    <source>
        <dbReference type="Proteomes" id="UP000266698"/>
    </source>
</evidence>
<evidence type="ECO:0000259" key="1">
    <source>
        <dbReference type="Pfam" id="PF03417"/>
    </source>
</evidence>
<dbReference type="EMBL" id="QRPB01000002">
    <property type="protein sequence ID" value="RHL82707.1"/>
    <property type="molecule type" value="Genomic_DNA"/>
</dbReference>
<dbReference type="GeneID" id="75079184"/>
<dbReference type="GO" id="GO:0016740">
    <property type="term" value="F:transferase activity"/>
    <property type="evidence" value="ECO:0007669"/>
    <property type="project" value="UniProtKB-KW"/>
</dbReference>
<evidence type="ECO:0000313" key="5">
    <source>
        <dbReference type="Proteomes" id="UP000286181"/>
    </source>
</evidence>
<dbReference type="InterPro" id="IPR005079">
    <property type="entry name" value="Peptidase_C45_hydrolase"/>
</dbReference>
<gene>
    <name evidence="3" type="ORF">DW001_01685</name>
    <name evidence="2" type="ORF">DW038_01135</name>
</gene>
<dbReference type="PANTHER" id="PTHR34180">
    <property type="entry name" value="PEPTIDASE C45"/>
    <property type="match status" value="1"/>
</dbReference>
<proteinExistence type="predicted"/>
<dbReference type="Proteomes" id="UP000286181">
    <property type="component" value="Unassembled WGS sequence"/>
</dbReference>
<dbReference type="EMBL" id="QROF01000001">
    <property type="protein sequence ID" value="RHL08042.1"/>
    <property type="molecule type" value="Genomic_DNA"/>
</dbReference>
<sequence>MYHLRLKGDHYQMGVKRGNIFQKAHISFPLQLDNFQLEHGKQSEEILRKFFPEICEEVRGVSDAIGTDYLHFISWMLCMGCCMYNLENNIPVEVRGCTAFAYSSNGRTIYGRNNDLPPYLREGSKSEIYAPKNGNRFNITTSSFINGEEGVNEHGFAVAMTFVMTDLEKIKAGFNSCFIVRYLLEKADNTEQAVSLLMGLPVSSNCNILLADKKGNMVVVECTPILKKVRAAEIFENGSIVCTVNSFTSDEMKPYDDAKGNDYDSHRRYRTVLDSFSSERIKDEYIETTEHLLKGDYGFMCQYDDEPDFETVWSSIFDLDSLVIYRAEGDPRKKKFVTDNRLHDLIRRG</sequence>
<feature type="domain" description="Peptidase C45 hydrolase" evidence="1">
    <location>
        <begin position="105"/>
        <end position="332"/>
    </location>
</feature>
<dbReference type="InterPro" id="IPR029055">
    <property type="entry name" value="Ntn_hydrolases_N"/>
</dbReference>
<dbReference type="Gene3D" id="3.60.60.10">
    <property type="entry name" value="Penicillin V Acylase, Chain A"/>
    <property type="match status" value="1"/>
</dbReference>
<dbReference type="InterPro" id="IPR047794">
    <property type="entry name" value="C45_proenzyme-like"/>
</dbReference>
<dbReference type="SUPFAM" id="SSF56235">
    <property type="entry name" value="N-terminal nucleophile aminohydrolases (Ntn hydrolases)"/>
    <property type="match status" value="1"/>
</dbReference>
<accession>A0A396FNT3</accession>
<dbReference type="Proteomes" id="UP000266698">
    <property type="component" value="Unassembled WGS sequence"/>
</dbReference>
<name>A0A396FNT3_9FIRM</name>
<organism evidence="3 4">
    <name type="scientific">Agathobacter rectalis</name>
    <dbReference type="NCBI Taxonomy" id="39491"/>
    <lineage>
        <taxon>Bacteria</taxon>
        <taxon>Bacillati</taxon>
        <taxon>Bacillota</taxon>
        <taxon>Clostridia</taxon>
        <taxon>Lachnospirales</taxon>
        <taxon>Lachnospiraceae</taxon>
        <taxon>Agathobacter</taxon>
    </lineage>
</organism>
<reference evidence="4 5" key="1">
    <citation type="submission" date="2018-08" db="EMBL/GenBank/DDBJ databases">
        <title>A genome reference for cultivated species of the human gut microbiota.</title>
        <authorList>
            <person name="Zou Y."/>
            <person name="Xue W."/>
            <person name="Luo G."/>
        </authorList>
    </citation>
    <scope>NUCLEOTIDE SEQUENCE [LARGE SCALE GENOMIC DNA]</scope>
    <source>
        <strain evidence="3 4">AF36-2BH</strain>
        <strain evidence="2 5">AF39-14AC</strain>
    </source>
</reference>
<dbReference type="NCBIfam" id="NF040521">
    <property type="entry name" value="C45_proenzyme"/>
    <property type="match status" value="1"/>
</dbReference>
<evidence type="ECO:0000313" key="2">
    <source>
        <dbReference type="EMBL" id="RHL08042.1"/>
    </source>
</evidence>
<dbReference type="PANTHER" id="PTHR34180:SF1">
    <property type="entry name" value="BETA-ALANYL-DOPAMINE_CARCININE HYDROLASE"/>
    <property type="match status" value="1"/>
</dbReference>
<evidence type="ECO:0000313" key="3">
    <source>
        <dbReference type="EMBL" id="RHL82707.1"/>
    </source>
</evidence>
<protein>
    <submittedName>
        <fullName evidence="3">Acyl-CoA--6-aminopenicillanic acid acyl-transferase</fullName>
    </submittedName>
</protein>
<dbReference type="Pfam" id="PF03417">
    <property type="entry name" value="AAT"/>
    <property type="match status" value="1"/>
</dbReference>